<proteinExistence type="inferred from homology"/>
<dbReference type="GO" id="GO:0003682">
    <property type="term" value="F:chromatin binding"/>
    <property type="evidence" value="ECO:0007669"/>
    <property type="project" value="TreeGrafter"/>
</dbReference>
<comment type="similarity">
    <text evidence="2">Belongs to the PAF1 family.</text>
</comment>
<reference evidence="5 6" key="1">
    <citation type="submission" date="2018-11" db="EMBL/GenBank/DDBJ databases">
        <title>Genome sequence of Apiotrichum porosum DSM 27194.</title>
        <authorList>
            <person name="Aliyu H."/>
            <person name="Gorte O."/>
            <person name="Ochsenreither K."/>
        </authorList>
    </citation>
    <scope>NUCLEOTIDE SEQUENCE [LARGE SCALE GENOMIC DNA]</scope>
    <source>
        <strain evidence="5 6">DSM 27194</strain>
    </source>
</reference>
<dbReference type="GO" id="GO:0016593">
    <property type="term" value="C:Cdc73/Paf1 complex"/>
    <property type="evidence" value="ECO:0007669"/>
    <property type="project" value="InterPro"/>
</dbReference>
<evidence type="ECO:0000256" key="3">
    <source>
        <dbReference type="ARBA" id="ARBA00023242"/>
    </source>
</evidence>
<dbReference type="PANTHER" id="PTHR23188">
    <property type="entry name" value="RNA POLYMERASE II-ASSOCIATED FACTOR 1 HOMOLOG"/>
    <property type="match status" value="1"/>
</dbReference>
<gene>
    <name evidence="5" type="ORF">EHS24_002998</name>
</gene>
<dbReference type="RefSeq" id="XP_028473072.1">
    <property type="nucleotide sequence ID" value="XM_028618705.1"/>
</dbReference>
<dbReference type="GO" id="GO:0006368">
    <property type="term" value="P:transcription elongation by RNA polymerase II"/>
    <property type="evidence" value="ECO:0007669"/>
    <property type="project" value="InterPro"/>
</dbReference>
<dbReference type="EMBL" id="RSCE01000014">
    <property type="protein sequence ID" value="RSH77925.1"/>
    <property type="molecule type" value="Genomic_DNA"/>
</dbReference>
<dbReference type="AlphaFoldDB" id="A0A427XGA8"/>
<sequence>MSKKSSKLDLLVRVRFENPIPEPPFPPKLLNVSTNIARLGEPSYLTQLASSAPLPMLLDSEMGMPIDLNEYDGVWDGNDAALNPVADSAYIEPADQELLGPLRIFGAVNGANAANAKPTEVSWMRNTSYMQKKDQGVRRRQAAESRAEVVDASETAQIIAIEKTFTDVRAQDATEMKHPDAKRKHLKVVETYDILPDDDAWANSYIMIKFPERPSAATAVNPGATASKDRLERAVLRPVMEDDQQVMEYFLPKEDDLSRLGELEGRPLDGEAIERLRVFTEGEQGEDEKIDDIFPNVTYERIRTYEVVMQAQPRKELLLTFHEEEDEDEDMFGGDDDDEAPARKKRKGVYFKDITMRTQLRKTRAKGRGEVEARADLWDKVRVAFREPYAEEMDERAERARGVTEPAWTREQLDTLRGETTQGAHDEDD</sequence>
<dbReference type="InterPro" id="IPR007133">
    <property type="entry name" value="RNA_pol_II-assoc_Paf1"/>
</dbReference>
<dbReference type="STRING" id="105984.A0A427XGA8"/>
<organism evidence="5 6">
    <name type="scientific">Apiotrichum porosum</name>
    <dbReference type="NCBI Taxonomy" id="105984"/>
    <lineage>
        <taxon>Eukaryota</taxon>
        <taxon>Fungi</taxon>
        <taxon>Dikarya</taxon>
        <taxon>Basidiomycota</taxon>
        <taxon>Agaricomycotina</taxon>
        <taxon>Tremellomycetes</taxon>
        <taxon>Trichosporonales</taxon>
        <taxon>Trichosporonaceae</taxon>
        <taxon>Apiotrichum</taxon>
    </lineage>
</organism>
<dbReference type="OrthoDB" id="10260285at2759"/>
<dbReference type="GO" id="GO:0000993">
    <property type="term" value="F:RNA polymerase II complex binding"/>
    <property type="evidence" value="ECO:0007669"/>
    <property type="project" value="TreeGrafter"/>
</dbReference>
<keyword evidence="3" id="KW-0539">Nucleus</keyword>
<protein>
    <recommendedName>
        <fullName evidence="7">RNA polymerase II-associated factor 1</fullName>
    </recommendedName>
</protein>
<keyword evidence="6" id="KW-1185">Reference proteome</keyword>
<evidence type="ECO:0000313" key="6">
    <source>
        <dbReference type="Proteomes" id="UP000279236"/>
    </source>
</evidence>
<evidence type="ECO:0000256" key="1">
    <source>
        <dbReference type="ARBA" id="ARBA00004123"/>
    </source>
</evidence>
<evidence type="ECO:0000313" key="5">
    <source>
        <dbReference type="EMBL" id="RSH77925.1"/>
    </source>
</evidence>
<comment type="subcellular location">
    <subcellularLocation>
        <location evidence="1">Nucleus</location>
    </subcellularLocation>
</comment>
<accession>A0A427XGA8</accession>
<dbReference type="GeneID" id="39587541"/>
<feature type="region of interest" description="Disordered" evidence="4">
    <location>
        <begin position="392"/>
        <end position="429"/>
    </location>
</feature>
<evidence type="ECO:0000256" key="4">
    <source>
        <dbReference type="SAM" id="MobiDB-lite"/>
    </source>
</evidence>
<evidence type="ECO:0000256" key="2">
    <source>
        <dbReference type="ARBA" id="ARBA00007560"/>
    </source>
</evidence>
<evidence type="ECO:0008006" key="7">
    <source>
        <dbReference type="Google" id="ProtNLM"/>
    </source>
</evidence>
<comment type="caution">
    <text evidence="5">The sequence shown here is derived from an EMBL/GenBank/DDBJ whole genome shotgun (WGS) entry which is preliminary data.</text>
</comment>
<dbReference type="PANTHER" id="PTHR23188:SF12">
    <property type="entry name" value="RNA POLYMERASE II-ASSOCIATED FACTOR 1 HOMOLOG"/>
    <property type="match status" value="1"/>
</dbReference>
<dbReference type="Pfam" id="PF03985">
    <property type="entry name" value="Paf1"/>
    <property type="match status" value="1"/>
</dbReference>
<name>A0A427XGA8_9TREE</name>
<dbReference type="Proteomes" id="UP000279236">
    <property type="component" value="Unassembled WGS sequence"/>
</dbReference>